<dbReference type="EMBL" id="MPUH01000337">
    <property type="protein sequence ID" value="OMJ82520.1"/>
    <property type="molecule type" value="Genomic_DNA"/>
</dbReference>
<feature type="coiled-coil region" evidence="3">
    <location>
        <begin position="37"/>
        <end position="64"/>
    </location>
</feature>
<keyword evidence="3" id="KW-0175">Coiled coil</keyword>
<dbReference type="AlphaFoldDB" id="A0A1R2C0K7"/>
<dbReference type="PANTHER" id="PTHR46093:SF18">
    <property type="entry name" value="FIBRONECTIN TYPE-III DOMAIN-CONTAINING PROTEIN"/>
    <property type="match status" value="1"/>
</dbReference>
<accession>A0A1R2C0K7</accession>
<comment type="caution">
    <text evidence="5">The sequence shown here is derived from an EMBL/GenBank/DDBJ whole genome shotgun (WGS) entry which is preliminary data.</text>
</comment>
<feature type="compositionally biased region" description="Polar residues" evidence="4">
    <location>
        <begin position="8"/>
        <end position="18"/>
    </location>
</feature>
<reference evidence="5 6" key="1">
    <citation type="submission" date="2016-11" db="EMBL/GenBank/DDBJ databases">
        <title>The macronuclear genome of Stentor coeruleus: a giant cell with tiny introns.</title>
        <authorList>
            <person name="Slabodnick M."/>
            <person name="Ruby J.G."/>
            <person name="Reiff S.B."/>
            <person name="Swart E.C."/>
            <person name="Gosai S."/>
            <person name="Prabakaran S."/>
            <person name="Witkowska E."/>
            <person name="Larue G.E."/>
            <person name="Fisher S."/>
            <person name="Freeman R.M."/>
            <person name="Gunawardena J."/>
            <person name="Chu W."/>
            <person name="Stover N.A."/>
            <person name="Gregory B.D."/>
            <person name="Nowacki M."/>
            <person name="Derisi J."/>
            <person name="Roy S.W."/>
            <person name="Marshall W.F."/>
            <person name="Sood P."/>
        </authorList>
    </citation>
    <scope>NUCLEOTIDE SEQUENCE [LARGE SCALE GENOMIC DNA]</scope>
    <source>
        <strain evidence="5">WM001</strain>
    </source>
</reference>
<dbReference type="Proteomes" id="UP000187209">
    <property type="component" value="Unassembled WGS sequence"/>
</dbReference>
<keyword evidence="6" id="KW-1185">Reference proteome</keyword>
<evidence type="ECO:0000256" key="4">
    <source>
        <dbReference type="SAM" id="MobiDB-lite"/>
    </source>
</evidence>
<feature type="region of interest" description="Disordered" evidence="4">
    <location>
        <begin position="1"/>
        <end position="21"/>
    </location>
</feature>
<evidence type="ECO:0000313" key="6">
    <source>
        <dbReference type="Proteomes" id="UP000187209"/>
    </source>
</evidence>
<evidence type="ECO:0000313" key="5">
    <source>
        <dbReference type="EMBL" id="OMJ82520.1"/>
    </source>
</evidence>
<dbReference type="InterPro" id="IPR015915">
    <property type="entry name" value="Kelch-typ_b-propeller"/>
</dbReference>
<keyword evidence="2" id="KW-0677">Repeat</keyword>
<protein>
    <submittedName>
        <fullName evidence="5">Uncharacterized protein</fullName>
    </submittedName>
</protein>
<evidence type="ECO:0000256" key="1">
    <source>
        <dbReference type="ARBA" id="ARBA00022441"/>
    </source>
</evidence>
<dbReference type="Pfam" id="PF24681">
    <property type="entry name" value="Kelch_KLHDC2_KLHL20_DRC7"/>
    <property type="match status" value="2"/>
</dbReference>
<dbReference type="OrthoDB" id="10251809at2759"/>
<evidence type="ECO:0000256" key="3">
    <source>
        <dbReference type="SAM" id="Coils"/>
    </source>
</evidence>
<organism evidence="5 6">
    <name type="scientific">Stentor coeruleus</name>
    <dbReference type="NCBI Taxonomy" id="5963"/>
    <lineage>
        <taxon>Eukaryota</taxon>
        <taxon>Sar</taxon>
        <taxon>Alveolata</taxon>
        <taxon>Ciliophora</taxon>
        <taxon>Postciliodesmatophora</taxon>
        <taxon>Heterotrichea</taxon>
        <taxon>Heterotrichida</taxon>
        <taxon>Stentoridae</taxon>
        <taxon>Stentor</taxon>
    </lineage>
</organism>
<dbReference type="SUPFAM" id="SSF117281">
    <property type="entry name" value="Kelch motif"/>
    <property type="match status" value="2"/>
</dbReference>
<proteinExistence type="predicted"/>
<keyword evidence="1" id="KW-0880">Kelch repeat</keyword>
<dbReference type="Gene3D" id="2.120.10.80">
    <property type="entry name" value="Kelch-type beta propeller"/>
    <property type="match status" value="2"/>
</dbReference>
<sequence length="513" mass="58771">MDYRDQHSYTPRNLSSNKKFGETPLGKLITVATCTDKKEVKSLLEEKKKQIKEMQGEVVRAKTAEPINNDPNQMTKMKFFLMPNVRKSPVKALYKDNNVVVRSRSNSEKPLPEEADVFWYKLTSPGWKPETRQEATLTSIEGKLYLIGGVSRSINHDVNMLNPLSNRWEKLRPSGVEPDPRFGHSALEYKSKIIVFGGGTNFNTVHKFRECLNGIKVFYPNPSRWDYLKTSGTYISTRKYHSAAIIGKHMFVYGGLNQKNNLLDDCALLNLEKNTWKSIYLVGPKENAFQTSVSVINEDQKSYISIYHINQSSYNKVKKPGIYIFGGIGSDKQAHNKLWLVNIGQRPLIWEVIKTEGEGPSPRFLHSMIYNERSNHIIVFGGRIDVSQTSTYTCYNDVYLLCMQRLLWLKVRVQGDIPMERSGHCSAMVGNNMFIFGGVSNTCYCSSDIYILETENNRVKELIQQDVRKKQFMIEVENHKAKKIRQAQSSITKKPSKTFTRVSITPSRESYPL</sequence>
<gene>
    <name evidence="5" type="ORF">SteCoe_16740</name>
</gene>
<name>A0A1R2C0K7_9CILI</name>
<evidence type="ECO:0000256" key="2">
    <source>
        <dbReference type="ARBA" id="ARBA00022737"/>
    </source>
</evidence>
<dbReference type="PANTHER" id="PTHR46093">
    <property type="entry name" value="ACYL-COA-BINDING DOMAIN-CONTAINING PROTEIN 5"/>
    <property type="match status" value="1"/>
</dbReference>